<dbReference type="HOGENOM" id="CLU_400071_0_0_1"/>
<dbReference type="RefSeq" id="XP_001222609.1">
    <property type="nucleotide sequence ID" value="XM_001222608.1"/>
</dbReference>
<gene>
    <name evidence="2" type="ORF">CHGG_06514</name>
</gene>
<accession>Q2H4A1</accession>
<evidence type="ECO:0000313" key="3">
    <source>
        <dbReference type="Proteomes" id="UP000001056"/>
    </source>
</evidence>
<feature type="region of interest" description="Disordered" evidence="1">
    <location>
        <begin position="151"/>
        <end position="277"/>
    </location>
</feature>
<feature type="compositionally biased region" description="Polar residues" evidence="1">
    <location>
        <begin position="302"/>
        <end position="315"/>
    </location>
</feature>
<dbReference type="InParanoid" id="Q2H4A1"/>
<name>Q2H4A1_CHAGB</name>
<feature type="region of interest" description="Disordered" evidence="1">
    <location>
        <begin position="638"/>
        <end position="668"/>
    </location>
</feature>
<keyword evidence="3" id="KW-1185">Reference proteome</keyword>
<dbReference type="eggNOG" id="ENOG502RJST">
    <property type="taxonomic scope" value="Eukaryota"/>
</dbReference>
<feature type="compositionally biased region" description="Basic and acidic residues" evidence="1">
    <location>
        <begin position="157"/>
        <end position="181"/>
    </location>
</feature>
<feature type="region of interest" description="Disordered" evidence="1">
    <location>
        <begin position="525"/>
        <end position="561"/>
    </location>
</feature>
<feature type="compositionally biased region" description="Polar residues" evidence="1">
    <location>
        <begin position="222"/>
        <end position="253"/>
    </location>
</feature>
<feature type="region of interest" description="Disordered" evidence="1">
    <location>
        <begin position="292"/>
        <end position="348"/>
    </location>
</feature>
<dbReference type="EMBL" id="CH408031">
    <property type="protein sequence ID" value="EAQ89895.1"/>
    <property type="molecule type" value="Genomic_DNA"/>
</dbReference>
<dbReference type="OrthoDB" id="4583778at2759"/>
<feature type="compositionally biased region" description="Polar residues" evidence="1">
    <location>
        <begin position="382"/>
        <end position="418"/>
    </location>
</feature>
<protein>
    <submittedName>
        <fullName evidence="2">Uncharacterized protein</fullName>
    </submittedName>
</protein>
<dbReference type="VEuPathDB" id="FungiDB:CHGG_06514"/>
<proteinExistence type="predicted"/>
<dbReference type="Proteomes" id="UP000001056">
    <property type="component" value="Unassembled WGS sequence"/>
</dbReference>
<dbReference type="AlphaFoldDB" id="Q2H4A1"/>
<feature type="compositionally biased region" description="Polar residues" evidence="1">
    <location>
        <begin position="27"/>
        <end position="39"/>
    </location>
</feature>
<feature type="region of interest" description="Disordered" evidence="1">
    <location>
        <begin position="1"/>
        <end position="44"/>
    </location>
</feature>
<evidence type="ECO:0000313" key="2">
    <source>
        <dbReference type="EMBL" id="EAQ89895.1"/>
    </source>
</evidence>
<feature type="compositionally biased region" description="Basic and acidic residues" evidence="1">
    <location>
        <begin position="590"/>
        <end position="600"/>
    </location>
</feature>
<dbReference type="GeneID" id="4390856"/>
<reference evidence="3" key="1">
    <citation type="journal article" date="2015" name="Genome Announc.">
        <title>Draft genome sequence of the cellulolytic fungus Chaetomium globosum.</title>
        <authorList>
            <person name="Cuomo C.A."/>
            <person name="Untereiner W.A."/>
            <person name="Ma L.-J."/>
            <person name="Grabherr M."/>
            <person name="Birren B.W."/>
        </authorList>
    </citation>
    <scope>NUCLEOTIDE SEQUENCE [LARGE SCALE GENOMIC DNA]</scope>
    <source>
        <strain evidence="3">ATCC 6205 / CBS 148.51 / DSM 1962 / NBRC 6347 / NRRL 1970</strain>
    </source>
</reference>
<organism evidence="2 3">
    <name type="scientific">Chaetomium globosum (strain ATCC 6205 / CBS 148.51 / DSM 1962 / NBRC 6347 / NRRL 1970)</name>
    <name type="common">Soil fungus</name>
    <dbReference type="NCBI Taxonomy" id="306901"/>
    <lineage>
        <taxon>Eukaryota</taxon>
        <taxon>Fungi</taxon>
        <taxon>Dikarya</taxon>
        <taxon>Ascomycota</taxon>
        <taxon>Pezizomycotina</taxon>
        <taxon>Sordariomycetes</taxon>
        <taxon>Sordariomycetidae</taxon>
        <taxon>Sordariales</taxon>
        <taxon>Chaetomiaceae</taxon>
        <taxon>Chaetomium</taxon>
    </lineage>
</organism>
<feature type="compositionally biased region" description="Low complexity" evidence="1">
    <location>
        <begin position="529"/>
        <end position="553"/>
    </location>
</feature>
<sequence>MTTLNSTPMEEQRAILKPSRGLPGSHSLVNDMSQANSLSHGRKKASEGGMVKELIGHFRQRSLPLGNYQPTTDLPDVLDMAEEGPKKRDSRFFLWPFRRKHESKIKSKPQRGNIRLPDSAVEGTTTKGHRYVAICIPAEFAYLQPAVRRPVNPTARSRGELDQGDGREGRFQHPEKQRRSETPYITDNNLRLPPWNPTGPDDLTRPRGVGVTSAWEPERLQRSASTDTYLTNPWSEQRQSPGQPLNQDRSTQEGVLASAGCSTGRQHVRKSSSSESFFTTTSELISSDAVTVHIPSPAPPGYQNTPAEETGTGKNSAPDPAQSRTAIYGRDTRKGKGVSTGEGSSQGDFRRHITQVHPTHQACLNPTDIDRDDSHASLPLAQSWNEEPGTNTPYFTNTADSGILTSHTNISSNPTSPRLSRRHESRKEQRNSEIGRGSGSASASKQEQDSNIDVNLIYRYTTSLIRVHDLEMEGLLARIDTLEQTNAHCMRKVASLLERVSCQLASTSTSLSAGNAGGARLGYHHPEVSSGTGSGASALARSQSRSSGQMSGTSGLGPSYYDRGGVFTPTRLGNCNLEKESKQQRHRSRRVDVDAIRGDDGVGGVGGARRVRDCGVVEDGVAGDKFWSRNDSSVNAGYLGSSSLATPRSGDSPEDQEGGDVGDATGLGTVEGLMRDLIQTAQDLRIEG</sequence>
<feature type="region of interest" description="Disordered" evidence="1">
    <location>
        <begin position="576"/>
        <end position="608"/>
    </location>
</feature>
<evidence type="ECO:0000256" key="1">
    <source>
        <dbReference type="SAM" id="MobiDB-lite"/>
    </source>
</evidence>
<feature type="region of interest" description="Disordered" evidence="1">
    <location>
        <begin position="382"/>
        <end position="447"/>
    </location>
</feature>